<dbReference type="PANTHER" id="PTHR46696:SF1">
    <property type="entry name" value="CYTOCHROME P450 YJIB-RELATED"/>
    <property type="match status" value="1"/>
</dbReference>
<protein>
    <submittedName>
        <fullName evidence="8">Cytochrome P450</fullName>
    </submittedName>
</protein>
<evidence type="ECO:0000256" key="1">
    <source>
        <dbReference type="ARBA" id="ARBA00010617"/>
    </source>
</evidence>
<dbReference type="GO" id="GO:0020037">
    <property type="term" value="F:heme binding"/>
    <property type="evidence" value="ECO:0007669"/>
    <property type="project" value="InterPro"/>
</dbReference>
<organism evidence="8">
    <name type="scientific">Streptomyces vinaceusdrappus</name>
    <dbReference type="NCBI Taxonomy" id="67376"/>
    <lineage>
        <taxon>Bacteria</taxon>
        <taxon>Bacillati</taxon>
        <taxon>Actinomycetota</taxon>
        <taxon>Actinomycetes</taxon>
        <taxon>Kitasatosporales</taxon>
        <taxon>Streptomycetaceae</taxon>
        <taxon>Streptomyces</taxon>
        <taxon>Streptomyces rochei group</taxon>
    </lineage>
</organism>
<dbReference type="SUPFAM" id="SSF48264">
    <property type="entry name" value="Cytochrome P450"/>
    <property type="match status" value="1"/>
</dbReference>
<dbReference type="PROSITE" id="PS00086">
    <property type="entry name" value="CYTOCHROME_P450"/>
    <property type="match status" value="1"/>
</dbReference>
<dbReference type="PANTHER" id="PTHR46696">
    <property type="entry name" value="P450, PUTATIVE (EUROFUNG)-RELATED"/>
    <property type="match status" value="1"/>
</dbReference>
<dbReference type="InterPro" id="IPR002397">
    <property type="entry name" value="Cyt_P450_B"/>
</dbReference>
<dbReference type="InterPro" id="IPR036396">
    <property type="entry name" value="Cyt_P450_sf"/>
</dbReference>
<dbReference type="EMBL" id="MK501817">
    <property type="protein sequence ID" value="QDQ37897.1"/>
    <property type="molecule type" value="Genomic_DNA"/>
</dbReference>
<evidence type="ECO:0000256" key="7">
    <source>
        <dbReference type="RuleBase" id="RU000461"/>
    </source>
</evidence>
<dbReference type="InterPro" id="IPR017972">
    <property type="entry name" value="Cyt_P450_CS"/>
</dbReference>
<dbReference type="InterPro" id="IPR001128">
    <property type="entry name" value="Cyt_P450"/>
</dbReference>
<name>A0A516T9P7_9ACTN</name>
<dbReference type="FunFam" id="1.10.630.10:FF:000018">
    <property type="entry name" value="Cytochrome P450 monooxygenase"/>
    <property type="match status" value="1"/>
</dbReference>
<dbReference type="GO" id="GO:0016705">
    <property type="term" value="F:oxidoreductase activity, acting on paired donors, with incorporation or reduction of molecular oxygen"/>
    <property type="evidence" value="ECO:0007669"/>
    <property type="project" value="InterPro"/>
</dbReference>
<keyword evidence="3 7" id="KW-0479">Metal-binding</keyword>
<keyword evidence="2 7" id="KW-0349">Heme</keyword>
<accession>A0A516T9P7</accession>
<keyword evidence="4 7" id="KW-0560">Oxidoreductase</keyword>
<sequence length="408" mass="44810">MTEALVADLTGSDPSFTADPYPLFAALRERGPVHRARVLDGRDCWLITDYELARAAFTDPRLSNDIRHLKAWENLGRNVVGKTLMQVDPPDHTRLRRFIAREFTLRRVQAMRPRVERIAHELLDTMLSSHEADLVESYALPLPLSVICELLGVPEGDRADFHLWSSDLSAPPTLERGIAAQEAMTAYLSALVDSKRKAGGEDLLGAMARAVHDDGDRLSAEELLGMAFLLLVGGHESTANVISSGTLALLRNPGQLAALRADWSLLETAVEEVLRFDGPVEVSAYRYTTEPVLIGDTEIPAGEVVLIGMAAAGRDARRFAEADRFDLGRELREIRAHLAFGHGVHHCVGAPLARMESGIALRALLERCPQLALAVPYEDLTWKPPTFQLRGLQRLPVRFGFAGPAGRG</sequence>
<dbReference type="Pfam" id="PF00067">
    <property type="entry name" value="p450"/>
    <property type="match status" value="1"/>
</dbReference>
<evidence type="ECO:0000256" key="5">
    <source>
        <dbReference type="ARBA" id="ARBA00023004"/>
    </source>
</evidence>
<evidence type="ECO:0000256" key="6">
    <source>
        <dbReference type="ARBA" id="ARBA00023033"/>
    </source>
</evidence>
<comment type="similarity">
    <text evidence="1 7">Belongs to the cytochrome P450 family.</text>
</comment>
<dbReference type="GO" id="GO:0005506">
    <property type="term" value="F:iron ion binding"/>
    <property type="evidence" value="ECO:0007669"/>
    <property type="project" value="InterPro"/>
</dbReference>
<dbReference type="GO" id="GO:0004497">
    <property type="term" value="F:monooxygenase activity"/>
    <property type="evidence" value="ECO:0007669"/>
    <property type="project" value="UniProtKB-KW"/>
</dbReference>
<dbReference type="AlphaFoldDB" id="A0A516T9P7"/>
<dbReference type="PRINTS" id="PR00359">
    <property type="entry name" value="BP450"/>
</dbReference>
<dbReference type="Gene3D" id="1.10.630.10">
    <property type="entry name" value="Cytochrome P450"/>
    <property type="match status" value="1"/>
</dbReference>
<keyword evidence="5 7" id="KW-0408">Iron</keyword>
<evidence type="ECO:0000256" key="4">
    <source>
        <dbReference type="ARBA" id="ARBA00023002"/>
    </source>
</evidence>
<evidence type="ECO:0000256" key="2">
    <source>
        <dbReference type="ARBA" id="ARBA00022617"/>
    </source>
</evidence>
<keyword evidence="6 7" id="KW-0503">Monooxygenase</keyword>
<proteinExistence type="inferred from homology"/>
<dbReference type="CDD" id="cd11029">
    <property type="entry name" value="CYP107-like"/>
    <property type="match status" value="1"/>
</dbReference>
<reference evidence="8" key="1">
    <citation type="journal article" date="2019" name="Org. Lett.">
        <title>Discovery of Druggability-Improved Analogues by Investigation of the LL-D49194?1 Biosynthetic Pathway.</title>
        <authorList>
            <person name="Dong L."/>
            <person name="Shen Y."/>
            <person name="Hou X.-F."/>
            <person name="Li W.-J."/>
            <person name="Tang G.-L."/>
        </authorList>
    </citation>
    <scope>NUCLEOTIDE SEQUENCE</scope>
    <source>
        <strain evidence="8">NRRL15735</strain>
    </source>
</reference>
<evidence type="ECO:0000313" key="8">
    <source>
        <dbReference type="EMBL" id="QDQ37897.1"/>
    </source>
</evidence>
<evidence type="ECO:0000256" key="3">
    <source>
        <dbReference type="ARBA" id="ARBA00022723"/>
    </source>
</evidence>